<feature type="transmembrane region" description="Helical" evidence="19">
    <location>
        <begin position="20"/>
        <end position="40"/>
    </location>
</feature>
<evidence type="ECO:0000256" key="10">
    <source>
        <dbReference type="ARBA" id="ARBA00022679"/>
    </source>
</evidence>
<evidence type="ECO:0000256" key="7">
    <source>
        <dbReference type="ARBA" id="ARBA00019373"/>
    </source>
</evidence>
<organism evidence="20 21">
    <name type="scientific">Vibrio agarilyticus</name>
    <dbReference type="NCBI Taxonomy" id="2726741"/>
    <lineage>
        <taxon>Bacteria</taxon>
        <taxon>Pseudomonadati</taxon>
        <taxon>Pseudomonadota</taxon>
        <taxon>Gammaproteobacteria</taxon>
        <taxon>Vibrionales</taxon>
        <taxon>Vibrionaceae</taxon>
        <taxon>Vibrio</taxon>
    </lineage>
</organism>
<evidence type="ECO:0000256" key="16">
    <source>
        <dbReference type="ARBA" id="ARBA00023209"/>
    </source>
</evidence>
<evidence type="ECO:0000256" key="11">
    <source>
        <dbReference type="ARBA" id="ARBA00022692"/>
    </source>
</evidence>
<dbReference type="UniPathway" id="UPA00557">
    <property type="reaction ID" value="UER00614"/>
</dbReference>
<keyword evidence="16" id="KW-0594">Phospholipid biosynthesis</keyword>
<dbReference type="GO" id="GO:0016024">
    <property type="term" value="P:CDP-diacylglycerol biosynthetic process"/>
    <property type="evidence" value="ECO:0007669"/>
    <property type="project" value="UniProtKB-UniPathway"/>
</dbReference>
<proteinExistence type="inferred from homology"/>
<evidence type="ECO:0000256" key="18">
    <source>
        <dbReference type="RuleBase" id="RU003938"/>
    </source>
</evidence>
<dbReference type="PANTHER" id="PTHR46382:SF1">
    <property type="entry name" value="PHOSPHATIDATE CYTIDYLYLTRANSFERASE"/>
    <property type="match status" value="1"/>
</dbReference>
<keyword evidence="11 18" id="KW-0812">Transmembrane</keyword>
<comment type="subcellular location">
    <subcellularLocation>
        <location evidence="2">Cell membrane</location>
        <topology evidence="2">Multi-pass membrane protein</topology>
    </subcellularLocation>
</comment>
<evidence type="ECO:0000313" key="20">
    <source>
        <dbReference type="EMBL" id="NLS13158.1"/>
    </source>
</evidence>
<evidence type="ECO:0000256" key="9">
    <source>
        <dbReference type="ARBA" id="ARBA00022516"/>
    </source>
</evidence>
<dbReference type="GO" id="GO:0005886">
    <property type="term" value="C:plasma membrane"/>
    <property type="evidence" value="ECO:0007669"/>
    <property type="project" value="UniProtKB-SubCell"/>
</dbReference>
<protein>
    <recommendedName>
        <fullName evidence="7 18">Phosphatidate cytidylyltransferase</fullName>
        <ecNumber evidence="6 18">2.7.7.41</ecNumber>
    </recommendedName>
</protein>
<reference evidence="20 21" key="1">
    <citation type="submission" date="2020-04" db="EMBL/GenBank/DDBJ databases">
        <title>Vibrio sp. SM6, a novel species isolated from seawater.</title>
        <authorList>
            <person name="Wang X."/>
        </authorList>
    </citation>
    <scope>NUCLEOTIDE SEQUENCE [LARGE SCALE GENOMIC DNA]</scope>
    <source>
        <strain evidence="20 21">SM6</strain>
    </source>
</reference>
<gene>
    <name evidence="20" type="ORF">HGP28_09675</name>
</gene>
<dbReference type="GO" id="GO:0004605">
    <property type="term" value="F:phosphatidate cytidylyltransferase activity"/>
    <property type="evidence" value="ECO:0007669"/>
    <property type="project" value="UniProtKB-EC"/>
</dbReference>
<evidence type="ECO:0000256" key="2">
    <source>
        <dbReference type="ARBA" id="ARBA00004651"/>
    </source>
</evidence>
<dbReference type="Proteomes" id="UP000535589">
    <property type="component" value="Unassembled WGS sequence"/>
</dbReference>
<keyword evidence="15 19" id="KW-0472">Membrane</keyword>
<keyword evidence="13 19" id="KW-1133">Transmembrane helix</keyword>
<evidence type="ECO:0000256" key="8">
    <source>
        <dbReference type="ARBA" id="ARBA00022475"/>
    </source>
</evidence>
<keyword evidence="14" id="KW-0443">Lipid metabolism</keyword>
<keyword evidence="8" id="KW-1003">Cell membrane</keyword>
<keyword evidence="21" id="KW-1185">Reference proteome</keyword>
<dbReference type="EMBL" id="JABAIK010000008">
    <property type="protein sequence ID" value="NLS13158.1"/>
    <property type="molecule type" value="Genomic_DNA"/>
</dbReference>
<evidence type="ECO:0000256" key="4">
    <source>
        <dbReference type="ARBA" id="ARBA00005189"/>
    </source>
</evidence>
<feature type="transmembrane region" description="Helical" evidence="19">
    <location>
        <begin position="151"/>
        <end position="170"/>
    </location>
</feature>
<comment type="caution">
    <text evidence="20">The sequence shown here is derived from an EMBL/GenBank/DDBJ whole genome shotgun (WGS) entry which is preliminary data.</text>
</comment>
<comment type="catalytic activity">
    <reaction evidence="1 18">
        <text>a 1,2-diacyl-sn-glycero-3-phosphate + CTP + H(+) = a CDP-1,2-diacyl-sn-glycerol + diphosphate</text>
        <dbReference type="Rhea" id="RHEA:16229"/>
        <dbReference type="ChEBI" id="CHEBI:15378"/>
        <dbReference type="ChEBI" id="CHEBI:33019"/>
        <dbReference type="ChEBI" id="CHEBI:37563"/>
        <dbReference type="ChEBI" id="CHEBI:58332"/>
        <dbReference type="ChEBI" id="CHEBI:58608"/>
        <dbReference type="EC" id="2.7.7.41"/>
    </reaction>
</comment>
<evidence type="ECO:0000256" key="12">
    <source>
        <dbReference type="ARBA" id="ARBA00022695"/>
    </source>
</evidence>
<name>A0A7X8TQU4_9VIBR</name>
<evidence type="ECO:0000256" key="19">
    <source>
        <dbReference type="SAM" id="Phobius"/>
    </source>
</evidence>
<dbReference type="PROSITE" id="PS01315">
    <property type="entry name" value="CDS"/>
    <property type="match status" value="1"/>
</dbReference>
<evidence type="ECO:0000256" key="15">
    <source>
        <dbReference type="ARBA" id="ARBA00023136"/>
    </source>
</evidence>
<evidence type="ECO:0000313" key="21">
    <source>
        <dbReference type="Proteomes" id="UP000535589"/>
    </source>
</evidence>
<comment type="similarity">
    <text evidence="5 18">Belongs to the CDS family.</text>
</comment>
<keyword evidence="17" id="KW-1208">Phospholipid metabolism</keyword>
<keyword evidence="9" id="KW-0444">Lipid biosynthesis</keyword>
<dbReference type="Pfam" id="PF01148">
    <property type="entry name" value="CTP_transf_1"/>
    <property type="match status" value="1"/>
</dbReference>
<evidence type="ECO:0000256" key="3">
    <source>
        <dbReference type="ARBA" id="ARBA00005119"/>
    </source>
</evidence>
<keyword evidence="12 18" id="KW-0548">Nucleotidyltransferase</keyword>
<comment type="pathway">
    <text evidence="3 18">Phospholipid metabolism; CDP-diacylglycerol biosynthesis; CDP-diacylglycerol from sn-glycerol 3-phosphate: step 3/3.</text>
</comment>
<dbReference type="AlphaFoldDB" id="A0A7X8TQU4"/>
<evidence type="ECO:0000256" key="5">
    <source>
        <dbReference type="ARBA" id="ARBA00010185"/>
    </source>
</evidence>
<dbReference type="RefSeq" id="WP_168836254.1">
    <property type="nucleotide sequence ID" value="NZ_JABAIK010000008.1"/>
</dbReference>
<dbReference type="PANTHER" id="PTHR46382">
    <property type="entry name" value="PHOSPHATIDATE CYTIDYLYLTRANSFERASE"/>
    <property type="match status" value="1"/>
</dbReference>
<feature type="transmembrane region" description="Helical" evidence="19">
    <location>
        <begin position="217"/>
        <end position="236"/>
    </location>
</feature>
<dbReference type="InterPro" id="IPR000374">
    <property type="entry name" value="PC_trans"/>
</dbReference>
<comment type="pathway">
    <text evidence="4">Lipid metabolism.</text>
</comment>
<accession>A0A7X8TQU4</accession>
<evidence type="ECO:0000256" key="13">
    <source>
        <dbReference type="ARBA" id="ARBA00022989"/>
    </source>
</evidence>
<keyword evidence="10 18" id="KW-0808">Transferase</keyword>
<evidence type="ECO:0000256" key="6">
    <source>
        <dbReference type="ARBA" id="ARBA00012487"/>
    </source>
</evidence>
<feature type="transmembrane region" description="Helical" evidence="19">
    <location>
        <begin position="116"/>
        <end position="139"/>
    </location>
</feature>
<sequence>MKQRIITALLLAPLVVWGIFQLPFFFFLAAVTGVTLLGFWEWTKFTGGNSRLLALIPSLFLVGLSFAFMPVLPQTLSEAQGPVQWMLLVGVVWWVVASLMAITYPHSSQFWSERPLFSYLFGALTLIPFLWSVALLRSIHLDVDPYYGAKLVLFVSCLVWAADSGAYFAGKSLGKHKMAPQVSPNKTIEGLVGGVIAALVVGWWLSGLFNIEFNGTVHMLVVSFFTVVISVLGDLVESMFKRVACVKDSGRIIPGHGGVLDRIDSLTAAFPVFAFLYLVF</sequence>
<feature type="transmembrane region" description="Helical" evidence="19">
    <location>
        <begin position="52"/>
        <end position="72"/>
    </location>
</feature>
<evidence type="ECO:0000256" key="14">
    <source>
        <dbReference type="ARBA" id="ARBA00023098"/>
    </source>
</evidence>
<evidence type="ECO:0000256" key="1">
    <source>
        <dbReference type="ARBA" id="ARBA00001698"/>
    </source>
</evidence>
<evidence type="ECO:0000256" key="17">
    <source>
        <dbReference type="ARBA" id="ARBA00023264"/>
    </source>
</evidence>
<dbReference type="EC" id="2.7.7.41" evidence="6 18"/>
<feature type="transmembrane region" description="Helical" evidence="19">
    <location>
        <begin position="191"/>
        <end position="211"/>
    </location>
</feature>
<feature type="transmembrane region" description="Helical" evidence="19">
    <location>
        <begin position="84"/>
        <end position="104"/>
    </location>
</feature>